<keyword evidence="3" id="KW-1185">Reference proteome</keyword>
<sequence>MDSDKADAQPGYSGIYVGPTCHVQTAESRFGPDVLEDLKLFVFEMTPDNIPMDDDDDDVGDDDDDDDDDDDYDADALDADEAESTAVGLETDPNHAQHGFPRIATTRNNLTALSQRYNLYFAAYQDRIYVYQPRRAPHILPAPSLILHPRPSKLAICCGGAQDNVFPHQINHVVVGNLGNLEIVLVGYDDGDVAAYYTHSIVRCIKAIGDQARGAGAGRARQTLLHPKPFFHENVGKSAWGLAIHEQSRLIAVGSNQHEVTVFAFALNHNQAPVRFPDVDNSPRAASGLSVLELQKHFQSRTRTWRITLPLDYRGNNVPNLDFIDDEAGDADKVAAIDIAGNVWILDIWKIGVLPIHWQDDADINQAGGVARGWGILVLRDSSFKPTRSVRECLGAPAHEVLALTVARKAASWLDTTCSMYYVRELSSNISGILRQRTRFNYANTHATVPSWGSEGKLSDLCGDESGSESDIGDAAAETPGGTVDGDSTAADRGNEEWPAANPLVGGMSVPRIVDPSDDTQLSRWIIPSFGEMPQHTNFNVNHKERQGGTQSVDFSKATLPRHVRKHFYILRTSPTDVQLQPFDRNVPSVECKFVLTLHNHTRTTPPWDMHPAYAERMNMLIHVPELNLVVVGSPTGRVALLTLTRARRRIQNTPVRRGFRVDRVLPRKAEDDRRLRPACSLIGVAVSPVPDHRARGLALHPPGGARTTPPVMYRLILHYKDHTILMYDLARGLAEEDLMIF</sequence>
<feature type="compositionally biased region" description="Acidic residues" evidence="1">
    <location>
        <begin position="51"/>
        <end position="74"/>
    </location>
</feature>
<protein>
    <recommendedName>
        <fullName evidence="4">Pyridine nucleotide-disulfide oxidoreductase family protein</fullName>
    </recommendedName>
</protein>
<dbReference type="Proteomes" id="UP001304895">
    <property type="component" value="Unassembled WGS sequence"/>
</dbReference>
<evidence type="ECO:0008006" key="4">
    <source>
        <dbReference type="Google" id="ProtNLM"/>
    </source>
</evidence>
<gene>
    <name evidence="2" type="ORF">BT67DRAFT_448066</name>
</gene>
<reference evidence="2" key="1">
    <citation type="journal article" date="2023" name="Mol. Phylogenet. Evol.">
        <title>Genome-scale phylogeny and comparative genomics of the fungal order Sordariales.</title>
        <authorList>
            <person name="Hensen N."/>
            <person name="Bonometti L."/>
            <person name="Westerberg I."/>
            <person name="Brannstrom I.O."/>
            <person name="Guillou S."/>
            <person name="Cros-Aarteil S."/>
            <person name="Calhoun S."/>
            <person name="Haridas S."/>
            <person name="Kuo A."/>
            <person name="Mondo S."/>
            <person name="Pangilinan J."/>
            <person name="Riley R."/>
            <person name="LaButti K."/>
            <person name="Andreopoulos B."/>
            <person name="Lipzen A."/>
            <person name="Chen C."/>
            <person name="Yan M."/>
            <person name="Daum C."/>
            <person name="Ng V."/>
            <person name="Clum A."/>
            <person name="Steindorff A."/>
            <person name="Ohm R.A."/>
            <person name="Martin F."/>
            <person name="Silar P."/>
            <person name="Natvig D.O."/>
            <person name="Lalanne C."/>
            <person name="Gautier V."/>
            <person name="Ament-Velasquez S.L."/>
            <person name="Kruys A."/>
            <person name="Hutchinson M.I."/>
            <person name="Powell A.J."/>
            <person name="Barry K."/>
            <person name="Miller A.N."/>
            <person name="Grigoriev I.V."/>
            <person name="Debuchy R."/>
            <person name="Gladieux P."/>
            <person name="Hiltunen Thoren M."/>
            <person name="Johannesson H."/>
        </authorList>
    </citation>
    <scope>NUCLEOTIDE SEQUENCE</scope>
    <source>
        <strain evidence="2">CBS 123565</strain>
    </source>
</reference>
<evidence type="ECO:0000313" key="2">
    <source>
        <dbReference type="EMBL" id="KAK4136755.1"/>
    </source>
</evidence>
<proteinExistence type="predicted"/>
<organism evidence="2 3">
    <name type="scientific">Trichocladium antarcticum</name>
    <dbReference type="NCBI Taxonomy" id="1450529"/>
    <lineage>
        <taxon>Eukaryota</taxon>
        <taxon>Fungi</taxon>
        <taxon>Dikarya</taxon>
        <taxon>Ascomycota</taxon>
        <taxon>Pezizomycotina</taxon>
        <taxon>Sordariomycetes</taxon>
        <taxon>Sordariomycetidae</taxon>
        <taxon>Sordariales</taxon>
        <taxon>Chaetomiaceae</taxon>
        <taxon>Trichocladium</taxon>
    </lineage>
</organism>
<evidence type="ECO:0000256" key="1">
    <source>
        <dbReference type="SAM" id="MobiDB-lite"/>
    </source>
</evidence>
<dbReference type="Pfam" id="PF08728">
    <property type="entry name" value="CRT10"/>
    <property type="match status" value="1"/>
</dbReference>
<evidence type="ECO:0000313" key="3">
    <source>
        <dbReference type="Proteomes" id="UP001304895"/>
    </source>
</evidence>
<feature type="region of interest" description="Disordered" evidence="1">
    <location>
        <begin position="459"/>
        <end position="510"/>
    </location>
</feature>
<name>A0AAN6UQC5_9PEZI</name>
<dbReference type="AlphaFoldDB" id="A0AAN6UQC5"/>
<reference evidence="2" key="2">
    <citation type="submission" date="2023-05" db="EMBL/GenBank/DDBJ databases">
        <authorList>
            <consortium name="Lawrence Berkeley National Laboratory"/>
            <person name="Steindorff A."/>
            <person name="Hensen N."/>
            <person name="Bonometti L."/>
            <person name="Westerberg I."/>
            <person name="Brannstrom I.O."/>
            <person name="Guillou S."/>
            <person name="Cros-Aarteil S."/>
            <person name="Calhoun S."/>
            <person name="Haridas S."/>
            <person name="Kuo A."/>
            <person name="Mondo S."/>
            <person name="Pangilinan J."/>
            <person name="Riley R."/>
            <person name="Labutti K."/>
            <person name="Andreopoulos B."/>
            <person name="Lipzen A."/>
            <person name="Chen C."/>
            <person name="Yanf M."/>
            <person name="Daum C."/>
            <person name="Ng V."/>
            <person name="Clum A."/>
            <person name="Ohm R."/>
            <person name="Martin F."/>
            <person name="Silar P."/>
            <person name="Natvig D."/>
            <person name="Lalanne C."/>
            <person name="Gautier V."/>
            <person name="Ament-Velasquez S.L."/>
            <person name="Kruys A."/>
            <person name="Hutchinson M.I."/>
            <person name="Powell A.J."/>
            <person name="Barry K."/>
            <person name="Miller A.N."/>
            <person name="Grigoriev I.V."/>
            <person name="Debuchy R."/>
            <person name="Gladieux P."/>
            <person name="Thoren M.H."/>
            <person name="Johannesson H."/>
        </authorList>
    </citation>
    <scope>NUCLEOTIDE SEQUENCE</scope>
    <source>
        <strain evidence="2">CBS 123565</strain>
    </source>
</reference>
<feature type="compositionally biased region" description="Acidic residues" evidence="1">
    <location>
        <begin position="462"/>
        <end position="472"/>
    </location>
</feature>
<comment type="caution">
    <text evidence="2">The sequence shown here is derived from an EMBL/GenBank/DDBJ whole genome shotgun (WGS) entry which is preliminary data.</text>
</comment>
<dbReference type="EMBL" id="MU853403">
    <property type="protein sequence ID" value="KAK4136755.1"/>
    <property type="molecule type" value="Genomic_DNA"/>
</dbReference>
<feature type="region of interest" description="Disordered" evidence="1">
    <location>
        <begin position="46"/>
        <end position="74"/>
    </location>
</feature>
<accession>A0AAN6UQC5</accession>
<dbReference type="InterPro" id="IPR014839">
    <property type="entry name" value="Crt10"/>
</dbReference>